<dbReference type="PANTHER" id="PTHR12128">
    <property type="entry name" value="DIHYDRODIPICOLINATE SYNTHASE"/>
    <property type="match status" value="1"/>
</dbReference>
<gene>
    <name evidence="2" type="ORF">EVA_15096</name>
</gene>
<proteinExistence type="predicted"/>
<dbReference type="PRINTS" id="PR00146">
    <property type="entry name" value="DHPICSNTHASE"/>
</dbReference>
<protein>
    <submittedName>
        <fullName evidence="2">Dihydrodipicolinate synthase</fullName>
    </submittedName>
</protein>
<dbReference type="SUPFAM" id="SSF51569">
    <property type="entry name" value="Aldolase"/>
    <property type="match status" value="1"/>
</dbReference>
<dbReference type="Gene3D" id="3.20.20.70">
    <property type="entry name" value="Aldolase class I"/>
    <property type="match status" value="1"/>
</dbReference>
<accession>J9G4Q4</accession>
<keyword evidence="1" id="KW-0456">Lyase</keyword>
<dbReference type="Pfam" id="PF00701">
    <property type="entry name" value="DHDPS"/>
    <property type="match status" value="1"/>
</dbReference>
<dbReference type="GO" id="GO:0008840">
    <property type="term" value="F:4-hydroxy-tetrahydrodipicolinate synthase activity"/>
    <property type="evidence" value="ECO:0007669"/>
    <property type="project" value="TreeGrafter"/>
</dbReference>
<organism evidence="2">
    <name type="scientific">gut metagenome</name>
    <dbReference type="NCBI Taxonomy" id="749906"/>
    <lineage>
        <taxon>unclassified sequences</taxon>
        <taxon>metagenomes</taxon>
        <taxon>organismal metagenomes</taxon>
    </lineage>
</organism>
<dbReference type="PANTHER" id="PTHR12128:SF66">
    <property type="entry name" value="4-HYDROXY-2-OXOGLUTARATE ALDOLASE, MITOCHONDRIAL"/>
    <property type="match status" value="1"/>
</dbReference>
<dbReference type="EMBL" id="AMCI01005098">
    <property type="protein sequence ID" value="EJW96797.1"/>
    <property type="molecule type" value="Genomic_DNA"/>
</dbReference>
<comment type="caution">
    <text evidence="2">The sequence shown here is derived from an EMBL/GenBank/DDBJ whole genome shotgun (WGS) entry which is preliminary data.</text>
</comment>
<dbReference type="GO" id="GO:0005829">
    <property type="term" value="C:cytosol"/>
    <property type="evidence" value="ECO:0007669"/>
    <property type="project" value="TreeGrafter"/>
</dbReference>
<reference evidence="2" key="1">
    <citation type="journal article" date="2012" name="PLoS ONE">
        <title>Gene sets for utilization of primary and secondary nutrition supplies in the distal gut of endangered iberian lynx.</title>
        <authorList>
            <person name="Alcaide M."/>
            <person name="Messina E."/>
            <person name="Richter M."/>
            <person name="Bargiela R."/>
            <person name="Peplies J."/>
            <person name="Huws S.A."/>
            <person name="Newbold C.J."/>
            <person name="Golyshin P.N."/>
            <person name="Simon M.A."/>
            <person name="Lopez G."/>
            <person name="Yakimov M.M."/>
            <person name="Ferrer M."/>
        </authorList>
    </citation>
    <scope>NUCLEOTIDE SEQUENCE</scope>
</reference>
<evidence type="ECO:0000256" key="1">
    <source>
        <dbReference type="ARBA" id="ARBA00023239"/>
    </source>
</evidence>
<feature type="non-terminal residue" evidence="2">
    <location>
        <position position="102"/>
    </location>
</feature>
<sequence length="102" mass="10885">MQFKNIRGSIVAMITPFHEDGSVNFDALTALIERQITAGSAAILTLGTTGEYPTMTEEENDAVVRHTIRTVAGRVPVIVGSGSNCTAKQIANSKRYEAMGAD</sequence>
<dbReference type="InterPro" id="IPR002220">
    <property type="entry name" value="DapA-like"/>
</dbReference>
<name>J9G4Q4_9ZZZZ</name>
<dbReference type="InterPro" id="IPR013785">
    <property type="entry name" value="Aldolase_TIM"/>
</dbReference>
<dbReference type="AlphaFoldDB" id="J9G4Q4"/>
<evidence type="ECO:0000313" key="2">
    <source>
        <dbReference type="EMBL" id="EJW96797.1"/>
    </source>
</evidence>